<comment type="subcellular location">
    <subcellularLocation>
        <location evidence="1">Cell membrane</location>
        <topology evidence="1">Single-pass membrane protein</topology>
    </subcellularLocation>
</comment>
<dbReference type="SMART" id="SM01323">
    <property type="entry name" value="YajC"/>
    <property type="match status" value="1"/>
</dbReference>
<feature type="transmembrane region" description="Helical" evidence="11">
    <location>
        <begin position="21"/>
        <end position="40"/>
    </location>
</feature>
<keyword evidence="5" id="KW-1003">Cell membrane</keyword>
<dbReference type="Proteomes" id="UP000886687">
    <property type="component" value="Unassembled WGS sequence"/>
</dbReference>
<dbReference type="GO" id="GO:0015031">
    <property type="term" value="P:protein transport"/>
    <property type="evidence" value="ECO:0007669"/>
    <property type="project" value="UniProtKB-KW"/>
</dbReference>
<evidence type="ECO:0000256" key="9">
    <source>
        <dbReference type="ARBA" id="ARBA00023010"/>
    </source>
</evidence>
<protein>
    <recommendedName>
        <fullName evidence="3">Sec translocon accessory complex subunit YajC</fullName>
    </recommendedName>
</protein>
<evidence type="ECO:0000313" key="13">
    <source>
        <dbReference type="Proteomes" id="UP000886687"/>
    </source>
</evidence>
<sequence length="110" mass="11761">MSFFISDAMAEAAPAAGQADAITGLLPLVIFGAVLYFLMIRPQIKRQKEHKKLVESLSKGDEVVTAGGVAGKISDLGENFILVEISEGTEVKVRRSAVETVMPKGSLKEL</sequence>
<keyword evidence="7" id="KW-0653">Protein transport</keyword>
<gene>
    <name evidence="12" type="primary">yajC</name>
    <name evidence="12" type="ORF">JAZ04_12905</name>
</gene>
<evidence type="ECO:0000256" key="6">
    <source>
        <dbReference type="ARBA" id="ARBA00022692"/>
    </source>
</evidence>
<comment type="caution">
    <text evidence="12">The sequence shown here is derived from an EMBL/GenBank/DDBJ whole genome shotgun (WGS) entry which is preliminary data.</text>
</comment>
<dbReference type="Pfam" id="PF02699">
    <property type="entry name" value="YajC"/>
    <property type="match status" value="1"/>
</dbReference>
<evidence type="ECO:0000256" key="11">
    <source>
        <dbReference type="SAM" id="Phobius"/>
    </source>
</evidence>
<evidence type="ECO:0000256" key="4">
    <source>
        <dbReference type="ARBA" id="ARBA00022448"/>
    </source>
</evidence>
<evidence type="ECO:0000256" key="10">
    <source>
        <dbReference type="ARBA" id="ARBA00023136"/>
    </source>
</evidence>
<evidence type="ECO:0000256" key="1">
    <source>
        <dbReference type="ARBA" id="ARBA00004162"/>
    </source>
</evidence>
<reference evidence="12" key="1">
    <citation type="journal article" date="2021" name="Proc. Natl. Acad. Sci. U.S.A.">
        <title>Global biogeography of chemosynthetic symbionts reveals both localized and globally distributed symbiont groups. .</title>
        <authorList>
            <person name="Osvatic J.T."/>
            <person name="Wilkins L.G.E."/>
            <person name="Leibrecht L."/>
            <person name="Leray M."/>
            <person name="Zauner S."/>
            <person name="Polzin J."/>
            <person name="Camacho Y."/>
            <person name="Gros O."/>
            <person name="van Gils J.A."/>
            <person name="Eisen J.A."/>
            <person name="Petersen J.M."/>
            <person name="Yuen B."/>
        </authorList>
    </citation>
    <scope>NUCLEOTIDE SEQUENCE</scope>
    <source>
        <strain evidence="12">MAGL173</strain>
    </source>
</reference>
<keyword evidence="4" id="KW-0813">Transport</keyword>
<comment type="similarity">
    <text evidence="2">Belongs to the YajC family.</text>
</comment>
<evidence type="ECO:0000256" key="3">
    <source>
        <dbReference type="ARBA" id="ARBA00014962"/>
    </source>
</evidence>
<dbReference type="EMBL" id="JAEPDI010000009">
    <property type="protein sequence ID" value="MCG7939737.1"/>
    <property type="molecule type" value="Genomic_DNA"/>
</dbReference>
<dbReference type="NCBIfam" id="TIGR00739">
    <property type="entry name" value="yajC"/>
    <property type="match status" value="1"/>
</dbReference>
<evidence type="ECO:0000256" key="2">
    <source>
        <dbReference type="ARBA" id="ARBA00006742"/>
    </source>
</evidence>
<dbReference type="GO" id="GO:0005886">
    <property type="term" value="C:plasma membrane"/>
    <property type="evidence" value="ECO:0007669"/>
    <property type="project" value="UniProtKB-SubCell"/>
</dbReference>
<evidence type="ECO:0000256" key="5">
    <source>
        <dbReference type="ARBA" id="ARBA00022475"/>
    </source>
</evidence>
<keyword evidence="9" id="KW-0811">Translocation</keyword>
<name>A0A9E4MZQ1_9GAMM</name>
<proteinExistence type="inferred from homology"/>
<dbReference type="PANTHER" id="PTHR33909">
    <property type="entry name" value="SEC TRANSLOCON ACCESSORY COMPLEX SUBUNIT YAJC"/>
    <property type="match status" value="1"/>
</dbReference>
<evidence type="ECO:0000313" key="12">
    <source>
        <dbReference type="EMBL" id="MCG7939737.1"/>
    </source>
</evidence>
<keyword evidence="6 11" id="KW-0812">Transmembrane</keyword>
<evidence type="ECO:0000256" key="8">
    <source>
        <dbReference type="ARBA" id="ARBA00022989"/>
    </source>
</evidence>
<dbReference type="InterPro" id="IPR003849">
    <property type="entry name" value="Preprotein_translocase_YajC"/>
</dbReference>
<keyword evidence="8 11" id="KW-1133">Transmembrane helix</keyword>
<evidence type="ECO:0000256" key="7">
    <source>
        <dbReference type="ARBA" id="ARBA00022927"/>
    </source>
</evidence>
<dbReference type="PANTHER" id="PTHR33909:SF1">
    <property type="entry name" value="SEC TRANSLOCON ACCESSORY COMPLEX SUBUNIT YAJC"/>
    <property type="match status" value="1"/>
</dbReference>
<organism evidence="12 13">
    <name type="scientific">Candidatus Thiodiazotropha lotti</name>
    <dbReference type="NCBI Taxonomy" id="2792787"/>
    <lineage>
        <taxon>Bacteria</taxon>
        <taxon>Pseudomonadati</taxon>
        <taxon>Pseudomonadota</taxon>
        <taxon>Gammaproteobacteria</taxon>
        <taxon>Chromatiales</taxon>
        <taxon>Sedimenticolaceae</taxon>
        <taxon>Candidatus Thiodiazotropha</taxon>
    </lineage>
</organism>
<dbReference type="PRINTS" id="PR01853">
    <property type="entry name" value="YAJCTRNLCASE"/>
</dbReference>
<accession>A0A9E4MZQ1</accession>
<keyword evidence="10 11" id="KW-0472">Membrane</keyword>
<dbReference type="AlphaFoldDB" id="A0A9E4MZQ1"/>